<accession>A0A0K2UII4</accession>
<evidence type="ECO:0000313" key="1">
    <source>
        <dbReference type="EMBL" id="CDW37762.1"/>
    </source>
</evidence>
<protein>
    <submittedName>
        <fullName evidence="1">Uncharacterized protein</fullName>
    </submittedName>
</protein>
<dbReference type="AlphaFoldDB" id="A0A0K2UII4"/>
<organism evidence="1">
    <name type="scientific">Lepeophtheirus salmonis</name>
    <name type="common">Salmon louse</name>
    <name type="synonym">Caligus salmonis</name>
    <dbReference type="NCBI Taxonomy" id="72036"/>
    <lineage>
        <taxon>Eukaryota</taxon>
        <taxon>Metazoa</taxon>
        <taxon>Ecdysozoa</taxon>
        <taxon>Arthropoda</taxon>
        <taxon>Crustacea</taxon>
        <taxon>Multicrustacea</taxon>
        <taxon>Hexanauplia</taxon>
        <taxon>Copepoda</taxon>
        <taxon>Siphonostomatoida</taxon>
        <taxon>Caligidae</taxon>
        <taxon>Lepeophtheirus</taxon>
    </lineage>
</organism>
<name>A0A0K2UII4_LEPSM</name>
<dbReference type="EMBL" id="HACA01020401">
    <property type="protein sequence ID" value="CDW37762.1"/>
    <property type="molecule type" value="Transcribed_RNA"/>
</dbReference>
<reference evidence="1" key="1">
    <citation type="submission" date="2014-05" db="EMBL/GenBank/DDBJ databases">
        <authorList>
            <person name="Chronopoulou M."/>
        </authorList>
    </citation>
    <scope>NUCLEOTIDE SEQUENCE</scope>
    <source>
        <tissue evidence="1">Whole organism</tissue>
    </source>
</reference>
<sequence length="59" mass="7271">MSWNCMERYFIHGHPTEQSDIRIRIHSSFLFPGISDSHAFWYYLLRRSKRMFSRTYSSH</sequence>
<proteinExistence type="predicted"/>